<feature type="domain" description="NADPH-dependent FMN reductase-like" evidence="1">
    <location>
        <begin position="36"/>
        <end position="177"/>
    </location>
</feature>
<dbReference type="InterPro" id="IPR050712">
    <property type="entry name" value="NAD(P)H-dep_reductase"/>
</dbReference>
<accession>A0A5R8Z5T8</accession>
<dbReference type="Proteomes" id="UP000309033">
    <property type="component" value="Unassembled WGS sequence"/>
</dbReference>
<dbReference type="Pfam" id="PF03358">
    <property type="entry name" value="FMN_red"/>
    <property type="match status" value="1"/>
</dbReference>
<dbReference type="GO" id="GO:0016491">
    <property type="term" value="F:oxidoreductase activity"/>
    <property type="evidence" value="ECO:0007669"/>
    <property type="project" value="InterPro"/>
</dbReference>
<dbReference type="Gene3D" id="3.40.50.360">
    <property type="match status" value="1"/>
</dbReference>
<dbReference type="OrthoDB" id="9812295at2"/>
<dbReference type="InterPro" id="IPR005025">
    <property type="entry name" value="FMN_Rdtase-like_dom"/>
</dbReference>
<dbReference type="PANTHER" id="PTHR30543:SF21">
    <property type="entry name" value="NAD(P)H-DEPENDENT FMN REDUCTASE LOT6"/>
    <property type="match status" value="1"/>
</dbReference>
<evidence type="ECO:0000313" key="3">
    <source>
        <dbReference type="Proteomes" id="UP000309033"/>
    </source>
</evidence>
<dbReference type="EMBL" id="VANP01000004">
    <property type="protein sequence ID" value="TLP60924.1"/>
    <property type="molecule type" value="Genomic_DNA"/>
</dbReference>
<organism evidence="2 3">
    <name type="scientific">Microbispora triticiradicis</name>
    <dbReference type="NCBI Taxonomy" id="2200763"/>
    <lineage>
        <taxon>Bacteria</taxon>
        <taxon>Bacillati</taxon>
        <taxon>Actinomycetota</taxon>
        <taxon>Actinomycetes</taxon>
        <taxon>Streptosporangiales</taxon>
        <taxon>Streptosporangiaceae</taxon>
        <taxon>Microbispora</taxon>
    </lineage>
</organism>
<dbReference type="InterPro" id="IPR029039">
    <property type="entry name" value="Flavoprotein-like_sf"/>
</dbReference>
<sequence length="219" mass="24346">MGRPGRRPFRSRRTVVGVISLKSLNGGIVGKPVLQIVVASTRPGRTGLPVARWFRERAVAHDAFEVELVDLAEVNLPFLDEPHHPRLRQYVNQHTKEWSATIERGDAFVFVTPEYNYGFNAVLKNAIDYLHHEWQYKPVGFVSYGGVSAGTRAVQMLKQVVTTLKMVPVSEAVSIPFVTRFVDAEGDLRSNDVMDSSADAMLAELARLAAALRHLRPAA</sequence>
<protein>
    <submittedName>
        <fullName evidence="2">NAD(P)H-dependent oxidoreductase</fullName>
    </submittedName>
</protein>
<keyword evidence="3" id="KW-1185">Reference proteome</keyword>
<evidence type="ECO:0000259" key="1">
    <source>
        <dbReference type="Pfam" id="PF03358"/>
    </source>
</evidence>
<dbReference type="AlphaFoldDB" id="A0A5R8Z5T8"/>
<gene>
    <name evidence="2" type="ORF">FED44_13860</name>
</gene>
<dbReference type="GO" id="GO:0010181">
    <property type="term" value="F:FMN binding"/>
    <property type="evidence" value="ECO:0007669"/>
    <property type="project" value="TreeGrafter"/>
</dbReference>
<comment type="caution">
    <text evidence="2">The sequence shown here is derived from an EMBL/GenBank/DDBJ whole genome shotgun (WGS) entry which is preliminary data.</text>
</comment>
<name>A0A5R8Z5T8_9ACTN</name>
<proteinExistence type="predicted"/>
<dbReference type="GO" id="GO:0005829">
    <property type="term" value="C:cytosol"/>
    <property type="evidence" value="ECO:0007669"/>
    <property type="project" value="TreeGrafter"/>
</dbReference>
<dbReference type="SUPFAM" id="SSF52218">
    <property type="entry name" value="Flavoproteins"/>
    <property type="match status" value="1"/>
</dbReference>
<dbReference type="PANTHER" id="PTHR30543">
    <property type="entry name" value="CHROMATE REDUCTASE"/>
    <property type="match status" value="1"/>
</dbReference>
<reference evidence="2" key="1">
    <citation type="submission" date="2019-05" db="EMBL/GenBank/DDBJ databases">
        <title>Isolation, diversity and antifungal activity of Actinobacteria from wheat.</title>
        <authorList>
            <person name="Yu B."/>
        </authorList>
    </citation>
    <scope>NUCLEOTIDE SEQUENCE [LARGE SCALE GENOMIC DNA]</scope>
    <source>
        <strain evidence="2">NEAU-HEGS1-5</strain>
    </source>
</reference>
<evidence type="ECO:0000313" key="2">
    <source>
        <dbReference type="EMBL" id="TLP60924.1"/>
    </source>
</evidence>